<dbReference type="InterPro" id="IPR026877">
    <property type="entry name" value="DXPR_C"/>
</dbReference>
<dbReference type="EC" id="1.1.1.267" evidence="5"/>
<dbReference type="Pfam" id="PF02670">
    <property type="entry name" value="DXP_reductoisom"/>
    <property type="match status" value="1"/>
</dbReference>
<evidence type="ECO:0000259" key="13">
    <source>
        <dbReference type="Pfam" id="PF08436"/>
    </source>
</evidence>
<feature type="domain" description="1-deoxy-D-xylulose 5-phosphate reductoisomerase C-terminal" evidence="13">
    <location>
        <begin position="139"/>
        <end position="220"/>
    </location>
</feature>
<evidence type="ECO:0000256" key="1">
    <source>
        <dbReference type="ARBA" id="ARBA00001936"/>
    </source>
</evidence>
<dbReference type="AlphaFoldDB" id="A0A660SDU5"/>
<dbReference type="GO" id="GO:0030604">
    <property type="term" value="F:1-deoxy-D-xylulose-5-phosphate reductoisomerase activity"/>
    <property type="evidence" value="ECO:0007669"/>
    <property type="project" value="UniProtKB-EC"/>
</dbReference>
<dbReference type="GO" id="GO:0051484">
    <property type="term" value="P:isopentenyl diphosphate biosynthetic process, methylerythritol 4-phosphate pathway involved in terpenoid biosynthetic process"/>
    <property type="evidence" value="ECO:0007669"/>
    <property type="project" value="TreeGrafter"/>
</dbReference>
<keyword evidence="9" id="KW-0464">Manganese</keyword>
<evidence type="ECO:0000256" key="6">
    <source>
        <dbReference type="ARBA" id="ARBA00022723"/>
    </source>
</evidence>
<evidence type="ECO:0000256" key="10">
    <source>
        <dbReference type="ARBA" id="ARBA00023229"/>
    </source>
</evidence>
<evidence type="ECO:0000256" key="7">
    <source>
        <dbReference type="ARBA" id="ARBA00022857"/>
    </source>
</evidence>
<feature type="domain" description="1-deoxy-D-xylulose 5-phosphate reductoisomerase N-terminal" evidence="12">
    <location>
        <begin position="4"/>
        <end position="125"/>
    </location>
</feature>
<name>A0A660SDU5_UNCW3</name>
<evidence type="ECO:0000256" key="11">
    <source>
        <dbReference type="ARBA" id="ARBA00048543"/>
    </source>
</evidence>
<accession>A0A660SDU5</accession>
<evidence type="ECO:0000256" key="4">
    <source>
        <dbReference type="ARBA" id="ARBA00006825"/>
    </source>
</evidence>
<dbReference type="UniPathway" id="UPA00056">
    <property type="reaction ID" value="UER00092"/>
</dbReference>
<dbReference type="SUPFAM" id="SSF51735">
    <property type="entry name" value="NAD(P)-binding Rossmann-fold domains"/>
    <property type="match status" value="1"/>
</dbReference>
<comment type="cofactor">
    <cofactor evidence="1">
        <name>Mn(2+)</name>
        <dbReference type="ChEBI" id="CHEBI:29035"/>
    </cofactor>
</comment>
<dbReference type="PANTHER" id="PTHR30525:SF0">
    <property type="entry name" value="1-DEOXY-D-XYLULOSE 5-PHOSPHATE REDUCTOISOMERASE, CHLOROPLASTIC"/>
    <property type="match status" value="1"/>
</dbReference>
<dbReference type="GO" id="GO:0070402">
    <property type="term" value="F:NADPH binding"/>
    <property type="evidence" value="ECO:0007669"/>
    <property type="project" value="InterPro"/>
</dbReference>
<comment type="catalytic activity">
    <reaction evidence="11">
        <text>2-C-methyl-D-erythritol 4-phosphate + NADP(+) = 1-deoxy-D-xylulose 5-phosphate + NADPH + H(+)</text>
        <dbReference type="Rhea" id="RHEA:13717"/>
        <dbReference type="ChEBI" id="CHEBI:15378"/>
        <dbReference type="ChEBI" id="CHEBI:57783"/>
        <dbReference type="ChEBI" id="CHEBI:57792"/>
        <dbReference type="ChEBI" id="CHEBI:58262"/>
        <dbReference type="ChEBI" id="CHEBI:58349"/>
        <dbReference type="EC" id="1.1.1.267"/>
    </reaction>
    <physiologicalReaction direction="right-to-left" evidence="11">
        <dbReference type="Rhea" id="RHEA:13719"/>
    </physiologicalReaction>
</comment>
<evidence type="ECO:0000313" key="16">
    <source>
        <dbReference type="Proteomes" id="UP000268469"/>
    </source>
</evidence>
<evidence type="ECO:0000256" key="8">
    <source>
        <dbReference type="ARBA" id="ARBA00023002"/>
    </source>
</evidence>
<evidence type="ECO:0000256" key="2">
    <source>
        <dbReference type="ARBA" id="ARBA00001946"/>
    </source>
</evidence>
<dbReference type="InterPro" id="IPR013644">
    <property type="entry name" value="DXP_reductoisomerase_C"/>
</dbReference>
<dbReference type="PANTHER" id="PTHR30525">
    <property type="entry name" value="1-DEOXY-D-XYLULOSE 5-PHOSPHATE REDUCTOISOMERASE"/>
    <property type="match status" value="1"/>
</dbReference>
<keyword evidence="10" id="KW-0414">Isoprene biosynthesis</keyword>
<dbReference type="InterPro" id="IPR013512">
    <property type="entry name" value="DXP_reductoisomerase_N"/>
</dbReference>
<dbReference type="GO" id="GO:0030145">
    <property type="term" value="F:manganese ion binding"/>
    <property type="evidence" value="ECO:0007669"/>
    <property type="project" value="TreeGrafter"/>
</dbReference>
<dbReference type="InterPro" id="IPR036291">
    <property type="entry name" value="NAD(P)-bd_dom_sf"/>
</dbReference>
<evidence type="ECO:0000256" key="5">
    <source>
        <dbReference type="ARBA" id="ARBA00012366"/>
    </source>
</evidence>
<evidence type="ECO:0000259" key="12">
    <source>
        <dbReference type="Pfam" id="PF02670"/>
    </source>
</evidence>
<dbReference type="Pfam" id="PF13288">
    <property type="entry name" value="DXPR_C"/>
    <property type="match status" value="1"/>
</dbReference>
<dbReference type="SUPFAM" id="SSF55347">
    <property type="entry name" value="Glyceraldehyde-3-phosphate dehydrogenase-like, C-terminal domain"/>
    <property type="match status" value="1"/>
</dbReference>
<feature type="non-terminal residue" evidence="15">
    <location>
        <position position="281"/>
    </location>
</feature>
<dbReference type="Pfam" id="PF08436">
    <property type="entry name" value="DXP_redisom_C"/>
    <property type="match status" value="1"/>
</dbReference>
<evidence type="ECO:0000313" key="15">
    <source>
        <dbReference type="EMBL" id="RKX68974.1"/>
    </source>
</evidence>
<reference evidence="15 16" key="1">
    <citation type="submission" date="2018-06" db="EMBL/GenBank/DDBJ databases">
        <title>Extensive metabolic versatility and redundancy in microbially diverse, dynamic hydrothermal sediments.</title>
        <authorList>
            <person name="Dombrowski N."/>
            <person name="Teske A."/>
            <person name="Baker B.J."/>
        </authorList>
    </citation>
    <scope>NUCLEOTIDE SEQUENCE [LARGE SCALE GENOMIC DNA]</scope>
    <source>
        <strain evidence="15">B36_G15</strain>
    </source>
</reference>
<feature type="domain" description="DXP reductoisomerase C-terminal" evidence="14">
    <location>
        <begin position="252"/>
        <end position="280"/>
    </location>
</feature>
<dbReference type="GO" id="GO:0016853">
    <property type="term" value="F:isomerase activity"/>
    <property type="evidence" value="ECO:0007669"/>
    <property type="project" value="UniProtKB-KW"/>
</dbReference>
<keyword evidence="6" id="KW-0479">Metal-binding</keyword>
<evidence type="ECO:0000259" key="14">
    <source>
        <dbReference type="Pfam" id="PF13288"/>
    </source>
</evidence>
<evidence type="ECO:0000256" key="3">
    <source>
        <dbReference type="ARBA" id="ARBA00005094"/>
    </source>
</evidence>
<keyword evidence="15" id="KW-0413">Isomerase</keyword>
<protein>
    <recommendedName>
        <fullName evidence="5">1-deoxy-D-xylulose-5-phosphate reductoisomerase</fullName>
        <ecNumber evidence="5">1.1.1.267</ecNumber>
    </recommendedName>
</protein>
<keyword evidence="7" id="KW-0521">NADP</keyword>
<comment type="caution">
    <text evidence="15">The sequence shown here is derived from an EMBL/GenBank/DDBJ whole genome shotgun (WGS) entry which is preliminary data.</text>
</comment>
<dbReference type="Gene3D" id="3.40.50.720">
    <property type="entry name" value="NAD(P)-binding Rossmann-like Domain"/>
    <property type="match status" value="1"/>
</dbReference>
<keyword evidence="8 15" id="KW-0560">Oxidoreductase</keyword>
<dbReference type="EMBL" id="QNBE01000115">
    <property type="protein sequence ID" value="RKX68974.1"/>
    <property type="molecule type" value="Genomic_DNA"/>
</dbReference>
<proteinExistence type="inferred from homology"/>
<comment type="pathway">
    <text evidence="3">Isoprenoid biosynthesis; isopentenyl diphosphate biosynthesis via DXP pathway; isopentenyl diphosphate from 1-deoxy-D-xylulose 5-phosphate: step 1/6.</text>
</comment>
<evidence type="ECO:0000256" key="9">
    <source>
        <dbReference type="ARBA" id="ARBA00023211"/>
    </source>
</evidence>
<comment type="cofactor">
    <cofactor evidence="2">
        <name>Mg(2+)</name>
        <dbReference type="ChEBI" id="CHEBI:18420"/>
    </cofactor>
</comment>
<sequence>MRKILLVGSTGSIGRATIEVINRHPDQLSLVAICARGYSETLLDQIQNLKPRYTIITDPTARSRLQAEGLDIRDSGLLFELIRSERVDTLVFAKSGIGLVELIIEAIRNKKRVCLATKEVIVSFGELINHELEKHQGSLLPIDSEHVAIHQCLDRRRVADVRRVILTASGGPFHDREDLSQVTVAEALRHPVWPMGKKITIDSATMMNKGLEMIEAHYLFRIPEDRIEVLIHPECIIHSLVEFHDSSILAQLSHPDMRLPIQYALLYPERFPSLVGPLDLA</sequence>
<dbReference type="InterPro" id="IPR003821">
    <property type="entry name" value="DXP_reductoisomerase"/>
</dbReference>
<dbReference type="Proteomes" id="UP000268469">
    <property type="component" value="Unassembled WGS sequence"/>
</dbReference>
<gene>
    <name evidence="15" type="ORF">DRP53_09520</name>
</gene>
<comment type="similarity">
    <text evidence="4">Belongs to the DXR family.</text>
</comment>
<organism evidence="15 16">
    <name type="scientific">candidate division WOR-3 bacterium</name>
    <dbReference type="NCBI Taxonomy" id="2052148"/>
    <lineage>
        <taxon>Bacteria</taxon>
        <taxon>Bacteria division WOR-3</taxon>
    </lineage>
</organism>